<dbReference type="Pfam" id="PF01370">
    <property type="entry name" value="Epimerase"/>
    <property type="match status" value="1"/>
</dbReference>
<proteinExistence type="inferred from homology"/>
<sequence length="299" mass="32099">MKIVVTGGAGFIGSHVAAHLKSRGFDVVVVDSLERASGARRLKEAGVPLVEGDLRFVEIPKCDAVVHAAAYISVEESWEKPYEYMWNNAAVTAKVGKEALRMGAFLVYLSSAAVYGNPIYTPIDEEHPTRPTSPYGLSKLAGEEALAMLRNAGLKYAVARLFNVYGPGQTGPYAGVITKFIERARAGLPPVIFGSGEQTRDFVHVLDVARFVETLVEKGAQGVFNVGTGRAVSIKELARVVMKLAGIGGEPIYASPRPGDIAHSVANIKKARGLGWEPKITLEEGLAQLWDSVHLVDSN</sequence>
<dbReference type="EC" id="5.1.3.2" evidence="3"/>
<organism evidence="3 4">
    <name type="scientific">Pyrobaculum oguniense (strain DSM 13380 / JCM 10595 / TE7)</name>
    <dbReference type="NCBI Taxonomy" id="698757"/>
    <lineage>
        <taxon>Archaea</taxon>
        <taxon>Thermoproteota</taxon>
        <taxon>Thermoprotei</taxon>
        <taxon>Thermoproteales</taxon>
        <taxon>Thermoproteaceae</taxon>
        <taxon>Pyrobaculum</taxon>
    </lineage>
</organism>
<accession>H6QB72</accession>
<dbReference type="HOGENOM" id="CLU_007383_1_7_2"/>
<dbReference type="EMBL" id="CP003316">
    <property type="protein sequence ID" value="AFA40069.1"/>
    <property type="molecule type" value="Genomic_DNA"/>
</dbReference>
<dbReference type="GO" id="GO:0003978">
    <property type="term" value="F:UDP-glucose 4-epimerase activity"/>
    <property type="evidence" value="ECO:0007669"/>
    <property type="project" value="UniProtKB-EC"/>
</dbReference>
<dbReference type="PANTHER" id="PTHR43000">
    <property type="entry name" value="DTDP-D-GLUCOSE 4,6-DEHYDRATASE-RELATED"/>
    <property type="match status" value="1"/>
</dbReference>
<keyword evidence="4" id="KW-1185">Reference proteome</keyword>
<gene>
    <name evidence="3" type="ordered locus">Pogu_2042</name>
</gene>
<evidence type="ECO:0000313" key="4">
    <source>
        <dbReference type="Proteomes" id="UP000009062"/>
    </source>
</evidence>
<dbReference type="Gene3D" id="3.90.25.10">
    <property type="entry name" value="UDP-galactose 4-epimerase, domain 1"/>
    <property type="match status" value="1"/>
</dbReference>
<dbReference type="eggNOG" id="arCOG01369">
    <property type="taxonomic scope" value="Archaea"/>
</dbReference>
<dbReference type="InterPro" id="IPR001509">
    <property type="entry name" value="Epimerase_deHydtase"/>
</dbReference>
<comment type="similarity">
    <text evidence="1">Belongs to the NAD(P)-dependent epimerase/dehydratase family.</text>
</comment>
<dbReference type="Gene3D" id="3.40.50.720">
    <property type="entry name" value="NAD(P)-binding Rossmann-like Domain"/>
    <property type="match status" value="1"/>
</dbReference>
<dbReference type="KEGG" id="pog:Pogu_2042"/>
<protein>
    <submittedName>
        <fullName evidence="3">UDP-glucose 4-epimerase</fullName>
        <ecNumber evidence="3">5.1.3.2</ecNumber>
    </submittedName>
</protein>
<dbReference type="Proteomes" id="UP000009062">
    <property type="component" value="Chromosome"/>
</dbReference>
<keyword evidence="3" id="KW-0413">Isomerase</keyword>
<evidence type="ECO:0000259" key="2">
    <source>
        <dbReference type="Pfam" id="PF01370"/>
    </source>
</evidence>
<dbReference type="AlphaFoldDB" id="H6QB72"/>
<evidence type="ECO:0000256" key="1">
    <source>
        <dbReference type="ARBA" id="ARBA00007637"/>
    </source>
</evidence>
<reference evidence="3 4" key="1">
    <citation type="journal article" date="2012" name="Stand. Genomic Sci.">
        <title>Complete genome sequence of Pyrobaculum oguniense.</title>
        <authorList>
            <person name="Bernick D.L."/>
            <person name="Karplus K."/>
            <person name="Lui L.M."/>
            <person name="Coker J.K."/>
            <person name="Murphy J.N."/>
            <person name="Chan P.P."/>
            <person name="Cozen A.E."/>
            <person name="Lowe T.M."/>
        </authorList>
    </citation>
    <scope>NUCLEOTIDE SEQUENCE [LARGE SCALE GENOMIC DNA]</scope>
    <source>
        <strain evidence="3 4">TE7</strain>
    </source>
</reference>
<evidence type="ECO:0000313" key="3">
    <source>
        <dbReference type="EMBL" id="AFA40069.1"/>
    </source>
</evidence>
<dbReference type="InterPro" id="IPR036291">
    <property type="entry name" value="NAD(P)-bd_dom_sf"/>
</dbReference>
<dbReference type="SUPFAM" id="SSF51735">
    <property type="entry name" value="NAD(P)-binding Rossmann-fold domains"/>
    <property type="match status" value="1"/>
</dbReference>
<name>H6QB72_PYROT</name>
<dbReference type="STRING" id="698757.Pogu_2042"/>
<feature type="domain" description="NAD-dependent epimerase/dehydratase" evidence="2">
    <location>
        <begin position="3"/>
        <end position="227"/>
    </location>
</feature>